<feature type="transmembrane region" description="Helical" evidence="6">
    <location>
        <begin position="63"/>
        <end position="83"/>
    </location>
</feature>
<feature type="transmembrane region" description="Helical" evidence="6">
    <location>
        <begin position="30"/>
        <end position="47"/>
    </location>
</feature>
<evidence type="ECO:0000256" key="3">
    <source>
        <dbReference type="ARBA" id="ARBA00022989"/>
    </source>
</evidence>
<dbReference type="EMBL" id="JAUOZU010000006">
    <property type="protein sequence ID" value="MDO6963645.1"/>
    <property type="molecule type" value="Genomic_DNA"/>
</dbReference>
<dbReference type="Proteomes" id="UP001174932">
    <property type="component" value="Unassembled WGS sequence"/>
</dbReference>
<dbReference type="PANTHER" id="PTHR36926:SF1">
    <property type="entry name" value="COLICIN V PRODUCTION PROTEIN"/>
    <property type="match status" value="1"/>
</dbReference>
<keyword evidence="2 6" id="KW-0812">Transmembrane</keyword>
<evidence type="ECO:0000256" key="2">
    <source>
        <dbReference type="ARBA" id="ARBA00022692"/>
    </source>
</evidence>
<evidence type="ECO:0000256" key="5">
    <source>
        <dbReference type="SAM" id="MobiDB-lite"/>
    </source>
</evidence>
<organism evidence="7 8">
    <name type="scientific">Rhizobium alvei</name>
    <dbReference type="NCBI Taxonomy" id="1132659"/>
    <lineage>
        <taxon>Bacteria</taxon>
        <taxon>Pseudomonadati</taxon>
        <taxon>Pseudomonadota</taxon>
        <taxon>Alphaproteobacteria</taxon>
        <taxon>Hyphomicrobiales</taxon>
        <taxon>Rhizobiaceae</taxon>
        <taxon>Rhizobium/Agrobacterium group</taxon>
        <taxon>Rhizobium</taxon>
    </lineage>
</organism>
<evidence type="ECO:0000313" key="8">
    <source>
        <dbReference type="Proteomes" id="UP001174932"/>
    </source>
</evidence>
<dbReference type="InterPro" id="IPR052719">
    <property type="entry name" value="CvpA-like"/>
</dbReference>
<accession>A0ABT8YIX9</accession>
<feature type="transmembrane region" description="Helical" evidence="6">
    <location>
        <begin position="103"/>
        <end position="123"/>
    </location>
</feature>
<dbReference type="PANTHER" id="PTHR36926">
    <property type="entry name" value="COLICIN V PRODUCTION PROTEIN"/>
    <property type="match status" value="1"/>
</dbReference>
<reference evidence="7" key="1">
    <citation type="journal article" date="2015" name="Int. J. Syst. Evol. Microbiol.">
        <title>Rhizobium alvei sp. nov., isolated from a freshwater river.</title>
        <authorList>
            <person name="Sheu S.Y."/>
            <person name="Huang H.W."/>
            <person name="Young C.C."/>
            <person name="Chen W.M."/>
        </authorList>
    </citation>
    <scope>NUCLEOTIDE SEQUENCE</scope>
    <source>
        <strain evidence="7">TNR-22</strain>
    </source>
</reference>
<feature type="region of interest" description="Disordered" evidence="5">
    <location>
        <begin position="172"/>
        <end position="207"/>
    </location>
</feature>
<keyword evidence="3 6" id="KW-1133">Transmembrane helix</keyword>
<comment type="subcellular location">
    <subcellularLocation>
        <location evidence="1">Membrane</location>
        <topology evidence="1">Multi-pass membrane protein</topology>
    </subcellularLocation>
</comment>
<name>A0ABT8YIX9_9HYPH</name>
<dbReference type="RefSeq" id="WP_304375561.1">
    <property type="nucleotide sequence ID" value="NZ_JAUOZU010000006.1"/>
</dbReference>
<feature type="compositionally biased region" description="Polar residues" evidence="5">
    <location>
        <begin position="174"/>
        <end position="184"/>
    </location>
</feature>
<evidence type="ECO:0000256" key="6">
    <source>
        <dbReference type="SAM" id="Phobius"/>
    </source>
</evidence>
<sequence length="207" mass="22517">MPITGFDGIVLAVTLFSAVLAMVRGFSREVLSVVSWFGSAYAAYKLYPLGLPYAKNFIAEEKFAIIASAAAIFLIALIVISYITMRIADWIIDSRIGALDRTLGFIFGAARGILILVVAVQFFNEWVPREKHPEWVASAKSKPFLDDLGEKLKNALPEDVAALLRKKIEEKMNNEGNADQTATPPTDGAVDTPPADETDGAQTAPQQ</sequence>
<gene>
    <name evidence="7" type="ORF">Q4481_06730</name>
</gene>
<evidence type="ECO:0000313" key="7">
    <source>
        <dbReference type="EMBL" id="MDO6963645.1"/>
    </source>
</evidence>
<reference evidence="7" key="2">
    <citation type="submission" date="2023-07" db="EMBL/GenBank/DDBJ databases">
        <authorList>
            <person name="Shen H."/>
        </authorList>
    </citation>
    <scope>NUCLEOTIDE SEQUENCE</scope>
    <source>
        <strain evidence="7">TNR-22</strain>
    </source>
</reference>
<evidence type="ECO:0000256" key="1">
    <source>
        <dbReference type="ARBA" id="ARBA00004141"/>
    </source>
</evidence>
<evidence type="ECO:0000256" key="4">
    <source>
        <dbReference type="ARBA" id="ARBA00023136"/>
    </source>
</evidence>
<dbReference type="Pfam" id="PF02674">
    <property type="entry name" value="Colicin_V"/>
    <property type="match status" value="1"/>
</dbReference>
<dbReference type="InterPro" id="IPR003825">
    <property type="entry name" value="Colicin-V_CvpA"/>
</dbReference>
<keyword evidence="8" id="KW-1185">Reference proteome</keyword>
<feature type="transmembrane region" description="Helical" evidence="6">
    <location>
        <begin position="6"/>
        <end position="23"/>
    </location>
</feature>
<protein>
    <submittedName>
        <fullName evidence="7">CvpA family protein</fullName>
    </submittedName>
</protein>
<proteinExistence type="predicted"/>
<comment type="caution">
    <text evidence="7">The sequence shown here is derived from an EMBL/GenBank/DDBJ whole genome shotgun (WGS) entry which is preliminary data.</text>
</comment>
<keyword evidence="4 6" id="KW-0472">Membrane</keyword>